<gene>
    <name evidence="1" type="ORF">Q4T40_19605</name>
</gene>
<dbReference type="RefSeq" id="WP_413781895.1">
    <property type="nucleotide sequence ID" value="NZ_JAUOZS010000001.1"/>
</dbReference>
<keyword evidence="2" id="KW-1185">Reference proteome</keyword>
<evidence type="ECO:0000313" key="1">
    <source>
        <dbReference type="EMBL" id="MDT8903438.1"/>
    </source>
</evidence>
<proteinExistence type="predicted"/>
<accession>A0ABU3P4M0</accession>
<dbReference type="EMBL" id="JAUOZS010000001">
    <property type="protein sequence ID" value="MDT8903438.1"/>
    <property type="molecule type" value="Genomic_DNA"/>
</dbReference>
<sequence length="95" mass="11112">MKCKFMITLEYPELLALGGTDVQQWLEQRLDGKVSDVGGFRITSQSRGPDRMIMHCIFEVSHYRALNEKTMRDWLADSPPYFFVRTVKKPAREGW</sequence>
<dbReference type="Proteomes" id="UP001254848">
    <property type="component" value="Unassembled WGS sequence"/>
</dbReference>
<reference evidence="1 2" key="1">
    <citation type="submission" date="2023-07" db="EMBL/GenBank/DDBJ databases">
        <title>The novel representative of Negativicutes class, Anaeroselena agilis gen. nov. sp. nov.</title>
        <authorList>
            <person name="Prokofeva M.I."/>
            <person name="Elcheninov A.G."/>
            <person name="Klyukina A."/>
            <person name="Kublanov I.V."/>
            <person name="Frolov E.N."/>
            <person name="Podosokorskaya O.A."/>
        </authorList>
    </citation>
    <scope>NUCLEOTIDE SEQUENCE [LARGE SCALE GENOMIC DNA]</scope>
    <source>
        <strain evidence="1 2">4137-cl</strain>
    </source>
</reference>
<name>A0ABU3P4M0_9FIRM</name>
<protein>
    <submittedName>
        <fullName evidence="1">Uncharacterized protein</fullName>
    </submittedName>
</protein>
<comment type="caution">
    <text evidence="1">The sequence shown here is derived from an EMBL/GenBank/DDBJ whole genome shotgun (WGS) entry which is preliminary data.</text>
</comment>
<organism evidence="1 2">
    <name type="scientific">Anaeroselena agilis</name>
    <dbReference type="NCBI Taxonomy" id="3063788"/>
    <lineage>
        <taxon>Bacteria</taxon>
        <taxon>Bacillati</taxon>
        <taxon>Bacillota</taxon>
        <taxon>Negativicutes</taxon>
        <taxon>Acetonemataceae</taxon>
        <taxon>Anaeroselena</taxon>
    </lineage>
</organism>
<evidence type="ECO:0000313" key="2">
    <source>
        <dbReference type="Proteomes" id="UP001254848"/>
    </source>
</evidence>